<reference evidence="2 3" key="1">
    <citation type="submission" date="2013-09" db="EMBL/GenBank/DDBJ databases">
        <title>Corchorus capsularis genome sequencing.</title>
        <authorList>
            <person name="Alam M."/>
            <person name="Haque M.S."/>
            <person name="Islam M.S."/>
            <person name="Emdad E.M."/>
            <person name="Islam M.M."/>
            <person name="Ahmed B."/>
            <person name="Halim A."/>
            <person name="Hossen Q.M.M."/>
            <person name="Hossain M.Z."/>
            <person name="Ahmed R."/>
            <person name="Khan M.M."/>
            <person name="Islam R."/>
            <person name="Rashid M.M."/>
            <person name="Khan S.A."/>
            <person name="Rahman M.S."/>
            <person name="Alam M."/>
        </authorList>
    </citation>
    <scope>NUCLEOTIDE SEQUENCE [LARGE SCALE GENOMIC DNA]</scope>
    <source>
        <strain evidence="3">cv. CVL-1</strain>
        <tissue evidence="2">Whole seedling</tissue>
    </source>
</reference>
<dbReference type="Gramene" id="OMO77469">
    <property type="protein sequence ID" value="OMO77469"/>
    <property type="gene ID" value="CCACVL1_15001"/>
</dbReference>
<dbReference type="AlphaFoldDB" id="A0A1R3I4K7"/>
<proteinExistence type="predicted"/>
<comment type="caution">
    <text evidence="2">The sequence shown here is derived from an EMBL/GenBank/DDBJ whole genome shotgun (WGS) entry which is preliminary data.</text>
</comment>
<evidence type="ECO:0000256" key="1">
    <source>
        <dbReference type="SAM" id="SignalP"/>
    </source>
</evidence>
<name>A0A1R3I4K7_COCAP</name>
<feature type="chain" id="PRO_5012932675" evidence="1">
    <location>
        <begin position="19"/>
        <end position="51"/>
    </location>
</feature>
<organism evidence="2 3">
    <name type="scientific">Corchorus capsularis</name>
    <name type="common">Jute</name>
    <dbReference type="NCBI Taxonomy" id="210143"/>
    <lineage>
        <taxon>Eukaryota</taxon>
        <taxon>Viridiplantae</taxon>
        <taxon>Streptophyta</taxon>
        <taxon>Embryophyta</taxon>
        <taxon>Tracheophyta</taxon>
        <taxon>Spermatophyta</taxon>
        <taxon>Magnoliopsida</taxon>
        <taxon>eudicotyledons</taxon>
        <taxon>Gunneridae</taxon>
        <taxon>Pentapetalae</taxon>
        <taxon>rosids</taxon>
        <taxon>malvids</taxon>
        <taxon>Malvales</taxon>
        <taxon>Malvaceae</taxon>
        <taxon>Grewioideae</taxon>
        <taxon>Apeibeae</taxon>
        <taxon>Corchorus</taxon>
    </lineage>
</organism>
<feature type="signal peptide" evidence="1">
    <location>
        <begin position="1"/>
        <end position="18"/>
    </location>
</feature>
<dbReference type="Proteomes" id="UP000188268">
    <property type="component" value="Unassembled WGS sequence"/>
</dbReference>
<protein>
    <submittedName>
        <fullName evidence="2">Cytochrome c heme lyase subunit CcmH</fullName>
    </submittedName>
</protein>
<evidence type="ECO:0000313" key="2">
    <source>
        <dbReference type="EMBL" id="OMO77469.1"/>
    </source>
</evidence>
<accession>A0A1R3I4K7</accession>
<keyword evidence="2" id="KW-0456">Lyase</keyword>
<evidence type="ECO:0000313" key="3">
    <source>
        <dbReference type="Proteomes" id="UP000188268"/>
    </source>
</evidence>
<dbReference type="GO" id="GO:0016829">
    <property type="term" value="F:lyase activity"/>
    <property type="evidence" value="ECO:0007669"/>
    <property type="project" value="UniProtKB-KW"/>
</dbReference>
<gene>
    <name evidence="2" type="ORF">CCACVL1_15001</name>
</gene>
<keyword evidence="3" id="KW-1185">Reference proteome</keyword>
<dbReference type="EMBL" id="AWWV01010726">
    <property type="protein sequence ID" value="OMO77469.1"/>
    <property type="molecule type" value="Genomic_DNA"/>
</dbReference>
<sequence length="51" mass="5422">MAAILLLLVMAMWTVTIGSAGVVLVVLPSCRLGFRLVLVEMAVSCQISCQN</sequence>
<keyword evidence="1" id="KW-0732">Signal</keyword>